<dbReference type="PANTHER" id="PTHR12110">
    <property type="entry name" value="HYDROXYPYRUVATE ISOMERASE"/>
    <property type="match status" value="1"/>
</dbReference>
<comment type="caution">
    <text evidence="2">The sequence shown here is derived from an EMBL/GenBank/DDBJ whole genome shotgun (WGS) entry which is preliminary data.</text>
</comment>
<dbReference type="AlphaFoldDB" id="A0A523S438"/>
<dbReference type="Proteomes" id="UP000316360">
    <property type="component" value="Unassembled WGS sequence"/>
</dbReference>
<proteinExistence type="predicted"/>
<dbReference type="InterPro" id="IPR036237">
    <property type="entry name" value="Xyl_isomerase-like_sf"/>
</dbReference>
<reference evidence="2 3" key="1">
    <citation type="submission" date="2019-03" db="EMBL/GenBank/DDBJ databases">
        <title>Metabolic potential of uncultured bacteria and archaea associated with petroleum seepage in deep-sea sediments.</title>
        <authorList>
            <person name="Dong X."/>
            <person name="Hubert C."/>
        </authorList>
    </citation>
    <scope>NUCLEOTIDE SEQUENCE [LARGE SCALE GENOMIC DNA]</scope>
    <source>
        <strain evidence="2">E44_bin7</strain>
    </source>
</reference>
<accession>A0A523S438</accession>
<feature type="domain" description="Xylose isomerase-like TIM barrel" evidence="1">
    <location>
        <begin position="16"/>
        <end position="225"/>
    </location>
</feature>
<dbReference type="EMBL" id="SOKJ01000051">
    <property type="protein sequence ID" value="TET12794.1"/>
    <property type="molecule type" value="Genomic_DNA"/>
</dbReference>
<evidence type="ECO:0000313" key="3">
    <source>
        <dbReference type="Proteomes" id="UP000316360"/>
    </source>
</evidence>
<dbReference type="GO" id="GO:0016853">
    <property type="term" value="F:isomerase activity"/>
    <property type="evidence" value="ECO:0007669"/>
    <property type="project" value="UniProtKB-KW"/>
</dbReference>
<evidence type="ECO:0000259" key="1">
    <source>
        <dbReference type="Pfam" id="PF01261"/>
    </source>
</evidence>
<dbReference type="InterPro" id="IPR050312">
    <property type="entry name" value="IolE/XylAMocC-like"/>
</dbReference>
<dbReference type="Pfam" id="PF01261">
    <property type="entry name" value="AP_endonuc_2"/>
    <property type="match status" value="1"/>
</dbReference>
<dbReference type="PANTHER" id="PTHR12110:SF21">
    <property type="entry name" value="XYLOSE ISOMERASE-LIKE TIM BARREL DOMAIN-CONTAINING PROTEIN"/>
    <property type="match status" value="1"/>
</dbReference>
<dbReference type="SUPFAM" id="SSF51658">
    <property type="entry name" value="Xylose isomerase-like"/>
    <property type="match status" value="1"/>
</dbReference>
<gene>
    <name evidence="2" type="ORF">E3J84_01010</name>
</gene>
<protein>
    <submittedName>
        <fullName evidence="2">Sugar phosphate isomerase/epimerase</fullName>
    </submittedName>
</protein>
<keyword evidence="2" id="KW-0413">Isomerase</keyword>
<evidence type="ECO:0000313" key="2">
    <source>
        <dbReference type="EMBL" id="TET12794.1"/>
    </source>
</evidence>
<organism evidence="2 3">
    <name type="scientific">Aerophobetes bacterium</name>
    <dbReference type="NCBI Taxonomy" id="2030807"/>
    <lineage>
        <taxon>Bacteria</taxon>
        <taxon>Candidatus Aerophobota</taxon>
    </lineage>
</organism>
<sequence>CIEVSWVKDAKVRKRLSGLLRGGRMSVVYTQGPPAYLMKLNLHSLDSEDRKRSIEQTKKLIDEAYYFRASHFQIIGGEDPGEDRREQATEYLIDSLLELCEYAEAKAHDYCMIITLENLDRDVHKKFLIGPTAEAVAVVTEVKRVHTNIGLTLDLAHLPLLGESLQQALKLSREHVVHVHVGNCILRNQDNPRYGDTNPPFGIEDGENDVNEVTELFVNLDKIGFFRDHKFINKPVVSLEVKPELGEIPEIILAGSKRVLCQALRL</sequence>
<name>A0A523S438_UNCAE</name>
<dbReference type="InterPro" id="IPR013022">
    <property type="entry name" value="Xyl_isomerase-like_TIM-brl"/>
</dbReference>
<dbReference type="Gene3D" id="3.20.20.150">
    <property type="entry name" value="Divalent-metal-dependent TIM barrel enzymes"/>
    <property type="match status" value="1"/>
</dbReference>
<feature type="non-terminal residue" evidence="2">
    <location>
        <position position="1"/>
    </location>
</feature>